<sequence length="238" mass="27431">MTPVYQTKFDVDITDQMARKYSEVAVLLIAAVTYYHLAAPEIAISMTNKKQQILKSLFQSFQHSISKICLTREIIASSNRKTINNSGSSSFVNCQRLGDLSSAQNDDDLDDNGSLVVLIVVDCVYRRIVIVVVVADRHRHRHRHRHRQSVWCKVPDTMCTVFQRLQQANLVCWLGYPSYTPLHVSLAMLVIFDFKFEFGWKLVLIQLFASERCCDTLKGYYYYIHMHMLCGSSAQFNF</sequence>
<accession>A0A1A9VLQ7</accession>
<keyword evidence="1" id="KW-0812">Transmembrane</keyword>
<name>A0A1A9VLQ7_GLOAU</name>
<dbReference type="EnsemblMetazoa" id="GAUT040981-RA">
    <property type="protein sequence ID" value="GAUT040981-PA"/>
    <property type="gene ID" value="GAUT040981"/>
</dbReference>
<reference evidence="2" key="1">
    <citation type="submission" date="2020-05" db="UniProtKB">
        <authorList>
            <consortium name="EnsemblMetazoa"/>
        </authorList>
    </citation>
    <scope>IDENTIFICATION</scope>
    <source>
        <strain evidence="2">TTRI</strain>
    </source>
</reference>
<keyword evidence="1" id="KW-0472">Membrane</keyword>
<keyword evidence="1" id="KW-1133">Transmembrane helix</keyword>
<dbReference type="AlphaFoldDB" id="A0A1A9VLQ7"/>
<evidence type="ECO:0000256" key="1">
    <source>
        <dbReference type="SAM" id="Phobius"/>
    </source>
</evidence>
<proteinExistence type="predicted"/>
<organism evidence="2 3">
    <name type="scientific">Glossina austeni</name>
    <name type="common">Savannah tsetse fly</name>
    <dbReference type="NCBI Taxonomy" id="7395"/>
    <lineage>
        <taxon>Eukaryota</taxon>
        <taxon>Metazoa</taxon>
        <taxon>Ecdysozoa</taxon>
        <taxon>Arthropoda</taxon>
        <taxon>Hexapoda</taxon>
        <taxon>Insecta</taxon>
        <taxon>Pterygota</taxon>
        <taxon>Neoptera</taxon>
        <taxon>Endopterygota</taxon>
        <taxon>Diptera</taxon>
        <taxon>Brachycera</taxon>
        <taxon>Muscomorpha</taxon>
        <taxon>Hippoboscoidea</taxon>
        <taxon>Glossinidae</taxon>
        <taxon>Glossina</taxon>
    </lineage>
</organism>
<dbReference type="VEuPathDB" id="VectorBase:GAUT040981"/>
<feature type="transmembrane region" description="Helical" evidence="1">
    <location>
        <begin position="115"/>
        <end position="135"/>
    </location>
</feature>
<evidence type="ECO:0000313" key="3">
    <source>
        <dbReference type="Proteomes" id="UP000078200"/>
    </source>
</evidence>
<evidence type="ECO:0000313" key="2">
    <source>
        <dbReference type="EnsemblMetazoa" id="GAUT040981-PA"/>
    </source>
</evidence>
<keyword evidence="3" id="KW-1185">Reference proteome</keyword>
<feature type="transmembrane region" description="Helical" evidence="1">
    <location>
        <begin position="21"/>
        <end position="38"/>
    </location>
</feature>
<protein>
    <submittedName>
        <fullName evidence="2">Uncharacterized protein</fullName>
    </submittedName>
</protein>
<dbReference type="Proteomes" id="UP000078200">
    <property type="component" value="Unassembled WGS sequence"/>
</dbReference>